<evidence type="ECO:0000313" key="1">
    <source>
        <dbReference type="EMBL" id="CAK0733009.1"/>
    </source>
</evidence>
<reference evidence="1 2" key="1">
    <citation type="submission" date="2023-10" db="EMBL/GenBank/DDBJ databases">
        <authorList>
            <person name="Maclean D."/>
            <person name="Macfadyen A."/>
        </authorList>
    </citation>
    <scope>NUCLEOTIDE SEQUENCE [LARGE SCALE GENOMIC DNA]</scope>
</reference>
<dbReference type="Proteomes" id="UP001314263">
    <property type="component" value="Unassembled WGS sequence"/>
</dbReference>
<keyword evidence="2" id="KW-1185">Reference proteome</keyword>
<name>A0AAV1HTI8_9CHLO</name>
<gene>
    <name evidence="1" type="ORF">CVIRNUC_000213</name>
</gene>
<protein>
    <submittedName>
        <fullName evidence="1">Uncharacterized protein</fullName>
    </submittedName>
</protein>
<evidence type="ECO:0000313" key="2">
    <source>
        <dbReference type="Proteomes" id="UP001314263"/>
    </source>
</evidence>
<accession>A0AAV1HTI8</accession>
<proteinExistence type="predicted"/>
<organism evidence="1 2">
    <name type="scientific">Coccomyxa viridis</name>
    <dbReference type="NCBI Taxonomy" id="1274662"/>
    <lineage>
        <taxon>Eukaryota</taxon>
        <taxon>Viridiplantae</taxon>
        <taxon>Chlorophyta</taxon>
        <taxon>core chlorophytes</taxon>
        <taxon>Trebouxiophyceae</taxon>
        <taxon>Trebouxiophyceae incertae sedis</taxon>
        <taxon>Coccomyxaceae</taxon>
        <taxon>Coccomyxa</taxon>
    </lineage>
</organism>
<sequence length="72" mass="7825">MAQGPGRLVHTVRTHLGRHKDAFSCMRPAHSPAFTCETPNTPESRSLCLSVRHAFTKGRGGAALRWKSSPGL</sequence>
<dbReference type="EMBL" id="CAUYUE010000001">
    <property type="protein sequence ID" value="CAK0733009.1"/>
    <property type="molecule type" value="Genomic_DNA"/>
</dbReference>
<dbReference type="AlphaFoldDB" id="A0AAV1HTI8"/>
<comment type="caution">
    <text evidence="1">The sequence shown here is derived from an EMBL/GenBank/DDBJ whole genome shotgun (WGS) entry which is preliminary data.</text>
</comment>